<comment type="caution">
    <text evidence="1">The sequence shown here is derived from an EMBL/GenBank/DDBJ whole genome shotgun (WGS) entry which is preliminary data.</text>
</comment>
<reference evidence="1 2" key="1">
    <citation type="submission" date="2023-12" db="EMBL/GenBank/DDBJ databases">
        <title>A high-quality genome assembly for Dillenia turbinata (Dilleniales).</title>
        <authorList>
            <person name="Chanderbali A."/>
        </authorList>
    </citation>
    <scope>NUCLEOTIDE SEQUENCE [LARGE SCALE GENOMIC DNA]</scope>
    <source>
        <strain evidence="1">LSX21</strain>
        <tissue evidence="1">Leaf</tissue>
    </source>
</reference>
<evidence type="ECO:0000313" key="2">
    <source>
        <dbReference type="Proteomes" id="UP001370490"/>
    </source>
</evidence>
<evidence type="ECO:0000313" key="1">
    <source>
        <dbReference type="EMBL" id="KAK6914602.1"/>
    </source>
</evidence>
<feature type="non-terminal residue" evidence="1">
    <location>
        <position position="1"/>
    </location>
</feature>
<dbReference type="EMBL" id="JBAMMX010000026">
    <property type="protein sequence ID" value="KAK6914602.1"/>
    <property type="molecule type" value="Genomic_DNA"/>
</dbReference>
<name>A0AAN8UQ89_9MAGN</name>
<keyword evidence="2" id="KW-1185">Reference proteome</keyword>
<accession>A0AAN8UQ89</accession>
<proteinExistence type="predicted"/>
<dbReference type="Proteomes" id="UP001370490">
    <property type="component" value="Unassembled WGS sequence"/>
</dbReference>
<sequence>KDHQAIDILLAEIDIYELFAFKHCRGSRVKLALGDGEEYDESHKKKAIDTFLAHLGSTLCGSMTHIISPSIADGAFLYYEKISIQLFSSPRRCGGSL</sequence>
<protein>
    <submittedName>
        <fullName evidence="1">Uncharacterized protein</fullName>
    </submittedName>
</protein>
<organism evidence="1 2">
    <name type="scientific">Dillenia turbinata</name>
    <dbReference type="NCBI Taxonomy" id="194707"/>
    <lineage>
        <taxon>Eukaryota</taxon>
        <taxon>Viridiplantae</taxon>
        <taxon>Streptophyta</taxon>
        <taxon>Embryophyta</taxon>
        <taxon>Tracheophyta</taxon>
        <taxon>Spermatophyta</taxon>
        <taxon>Magnoliopsida</taxon>
        <taxon>eudicotyledons</taxon>
        <taxon>Gunneridae</taxon>
        <taxon>Pentapetalae</taxon>
        <taxon>Dilleniales</taxon>
        <taxon>Dilleniaceae</taxon>
        <taxon>Dillenia</taxon>
    </lineage>
</organism>
<dbReference type="AlphaFoldDB" id="A0AAN8UQ89"/>
<gene>
    <name evidence="1" type="ORF">RJ641_021923</name>
</gene>